<feature type="domain" description="Peptidase S49" evidence="7">
    <location>
        <begin position="123"/>
        <end position="273"/>
    </location>
</feature>
<dbReference type="InterPro" id="IPR004635">
    <property type="entry name" value="Pept_S49_SppA"/>
</dbReference>
<dbReference type="CDD" id="cd07018">
    <property type="entry name" value="S49_SppA_67K_type"/>
    <property type="match status" value="1"/>
</dbReference>
<evidence type="ECO:0000256" key="6">
    <source>
        <dbReference type="ARBA" id="ARBA00023136"/>
    </source>
</evidence>
<keyword evidence="9" id="KW-1185">Reference proteome</keyword>
<dbReference type="InterPro" id="IPR002142">
    <property type="entry name" value="Peptidase_S49"/>
</dbReference>
<name>A0ABP8FF60_9BACT</name>
<dbReference type="Gene3D" id="3.90.226.10">
    <property type="entry name" value="2-enoyl-CoA Hydratase, Chain A, domain 1"/>
    <property type="match status" value="4"/>
</dbReference>
<dbReference type="PIRSF" id="PIRSF001217">
    <property type="entry name" value="Protease_4_SppA"/>
    <property type="match status" value="1"/>
</dbReference>
<comment type="caution">
    <text evidence="8">The sequence shown here is derived from an EMBL/GenBank/DDBJ whole genome shotgun (WGS) entry which is preliminary data.</text>
</comment>
<reference evidence="9" key="1">
    <citation type="journal article" date="2019" name="Int. J. Syst. Evol. Microbiol.">
        <title>The Global Catalogue of Microorganisms (GCM) 10K type strain sequencing project: providing services to taxonomists for standard genome sequencing and annotation.</title>
        <authorList>
            <consortium name="The Broad Institute Genomics Platform"/>
            <consortium name="The Broad Institute Genome Sequencing Center for Infectious Disease"/>
            <person name="Wu L."/>
            <person name="Ma J."/>
        </authorList>
    </citation>
    <scope>NUCLEOTIDE SEQUENCE [LARGE SCALE GENOMIC DNA]</scope>
    <source>
        <strain evidence="9">JCM 17917</strain>
    </source>
</reference>
<comment type="subcellular location">
    <subcellularLocation>
        <location evidence="1">Membrane</location>
    </subcellularLocation>
</comment>
<gene>
    <name evidence="8" type="primary">sppA</name>
    <name evidence="8" type="ORF">GCM10023183_13990</name>
</gene>
<dbReference type="InterPro" id="IPR029045">
    <property type="entry name" value="ClpP/crotonase-like_dom_sf"/>
</dbReference>
<dbReference type="NCBIfam" id="TIGR00705">
    <property type="entry name" value="SppA_67K"/>
    <property type="match status" value="1"/>
</dbReference>
<evidence type="ECO:0000256" key="5">
    <source>
        <dbReference type="ARBA" id="ARBA00022825"/>
    </source>
</evidence>
<dbReference type="PANTHER" id="PTHR33209">
    <property type="entry name" value="PROTEASE 4"/>
    <property type="match status" value="1"/>
</dbReference>
<dbReference type="InterPro" id="IPR004634">
    <property type="entry name" value="Pept_S49_pIV"/>
</dbReference>
<dbReference type="CDD" id="cd07023">
    <property type="entry name" value="S49_Sppa_N_C"/>
    <property type="match status" value="1"/>
</dbReference>
<proteinExistence type="inferred from homology"/>
<evidence type="ECO:0000259" key="7">
    <source>
        <dbReference type="Pfam" id="PF01343"/>
    </source>
</evidence>
<dbReference type="EMBL" id="BAABGX010000001">
    <property type="protein sequence ID" value="GAA4302269.1"/>
    <property type="molecule type" value="Genomic_DNA"/>
</dbReference>
<dbReference type="PANTHER" id="PTHR33209:SF1">
    <property type="entry name" value="PEPTIDASE S49 DOMAIN-CONTAINING PROTEIN"/>
    <property type="match status" value="1"/>
</dbReference>
<protein>
    <submittedName>
        <fullName evidence="8">Signal peptide peptidase SppA</fullName>
    </submittedName>
</protein>
<dbReference type="Proteomes" id="UP001501844">
    <property type="component" value="Unassembled WGS sequence"/>
</dbReference>
<evidence type="ECO:0000313" key="9">
    <source>
        <dbReference type="Proteomes" id="UP001501844"/>
    </source>
</evidence>
<dbReference type="SUPFAM" id="SSF52096">
    <property type="entry name" value="ClpP/crotonase"/>
    <property type="match status" value="2"/>
</dbReference>
<keyword evidence="4" id="KW-0378">Hydrolase</keyword>
<sequence length="588" mass="65228">MLQFFKYVLATIVGLMLFMVLGFILLAGIAAASTDDTVSIEKDSVLELKLSQPITERSPRSPFADLGFGDLLGESGIGLDDIKASIRKAAKDDNIEGIMLNLEFMQVGMASLEEIRDELLEFKKSKKFIVAYSEIATEKAYYLSSVADRIYLNPSGTLELNGLSSEVMFYKGTFEKLDIQPYIFKVGEFKSAVEPFILDKMSEPSKAQTASFLNSLNDFMLQNLAKARNKSFKEVKNISDSMLVHNAEDALKYGLVTHLGYYDEALAYMKQKTGTEKNEEVNLVNLGKYRKVADDNKKSGSSKNKIAVIYASGEIVGGKGDDNTIGGEGMSEAIRKARLDKNVKAVVLRINSPGGSSLASDVIWREVMLTKKVKPVIASMSDVAASGGYYIAMACDTIVAHPNTITGSIGVFGMLFNAENFLKNKLGVTVDRVKTGKFSDVPSVTRQMTEYEKMHIQREVERIYTDFTTKAAKSRNMSVADLRKVASGRVWSGSEAKARGLVDVFGGLDEAIAIAAKKAKLKKDEYRLRSYPEQKSFMSTFFDDAESQVKTYYLQKELGAMLPYYQQYKQIEMMQGVQARMPYDIAIQ</sequence>
<dbReference type="NCBIfam" id="TIGR00706">
    <property type="entry name" value="SppA_dom"/>
    <property type="match status" value="1"/>
</dbReference>
<dbReference type="InterPro" id="IPR047272">
    <property type="entry name" value="S49_SppA_C"/>
</dbReference>
<feature type="domain" description="Peptidase S49" evidence="7">
    <location>
        <begin position="370"/>
        <end position="522"/>
    </location>
</feature>
<evidence type="ECO:0000256" key="1">
    <source>
        <dbReference type="ARBA" id="ARBA00004370"/>
    </source>
</evidence>
<evidence type="ECO:0000256" key="3">
    <source>
        <dbReference type="ARBA" id="ARBA00022670"/>
    </source>
</evidence>
<dbReference type="RefSeq" id="WP_345164036.1">
    <property type="nucleotide sequence ID" value="NZ_BAABGX010000001.1"/>
</dbReference>
<evidence type="ECO:0000256" key="2">
    <source>
        <dbReference type="ARBA" id="ARBA00008683"/>
    </source>
</evidence>
<evidence type="ECO:0000313" key="8">
    <source>
        <dbReference type="EMBL" id="GAA4302269.1"/>
    </source>
</evidence>
<evidence type="ECO:0000256" key="4">
    <source>
        <dbReference type="ARBA" id="ARBA00022801"/>
    </source>
</evidence>
<keyword evidence="5" id="KW-0720">Serine protease</keyword>
<organism evidence="8 9">
    <name type="scientific">Nibribacter koreensis</name>
    <dbReference type="NCBI Taxonomy" id="1084519"/>
    <lineage>
        <taxon>Bacteria</taxon>
        <taxon>Pseudomonadati</taxon>
        <taxon>Bacteroidota</taxon>
        <taxon>Cytophagia</taxon>
        <taxon>Cytophagales</taxon>
        <taxon>Hymenobacteraceae</taxon>
        <taxon>Nibribacter</taxon>
    </lineage>
</organism>
<accession>A0ABP8FF60</accession>
<keyword evidence="6" id="KW-0472">Membrane</keyword>
<comment type="similarity">
    <text evidence="2">Belongs to the peptidase S49 family.</text>
</comment>
<dbReference type="InterPro" id="IPR047217">
    <property type="entry name" value="S49_SppA_67K_type_N"/>
</dbReference>
<keyword evidence="3" id="KW-0645">Protease</keyword>
<dbReference type="Pfam" id="PF01343">
    <property type="entry name" value="Peptidase_S49"/>
    <property type="match status" value="2"/>
</dbReference>